<feature type="region of interest" description="Disordered" evidence="1">
    <location>
        <begin position="763"/>
        <end position="806"/>
    </location>
</feature>
<evidence type="ECO:0000313" key="3">
    <source>
        <dbReference type="EMBL" id="KON97747.1"/>
    </source>
</evidence>
<dbReference type="OrthoDB" id="504962at2"/>
<dbReference type="RefSeq" id="WP_043065883.1">
    <property type="nucleotide sequence ID" value="NZ_BJOA01000328.1"/>
</dbReference>
<proteinExistence type="predicted"/>
<evidence type="ECO:0000259" key="2">
    <source>
        <dbReference type="PROSITE" id="PS51272"/>
    </source>
</evidence>
<sequence length="984" mass="104678">MYKHKGFKLISMFLSIWLVGSLLLPSMISTTYASAVIDSPTKTKVIDNPSNVNAAPLYNGISVVGLSGGKTGILYKEQDTKNWYYKIVDPHGTPTFFSQINTPSYMGKRSANFFYMKAFALAGEKTLITWEGTSGGTDRKTGNPNQFIILDGNGDVLVGPVDINNVTATYNGDTDVAELSNGNIAFVWQGEAFNYLLRIFNISSKSFTSDPITTIESSQSPHTIIANKNGTFLVAQKSEGTLYHNDGTQKKASFPISVTGNDKKQGVALSNGSFAILYNRDESPNYEVRIISDTGSVTSISGDTSALDGYPVLVGLKNGGFLVADTFTDGSGRWFYKAREYKNDGIVSKDWGVVDSDYVREFGVFWSRYEGGFGMYNDATGNLVHHAISSVSNNADLSNLTLSQGTLAPVFASGTTTYTASVDNSVSSVTVTPTVADSTATVVVNGVPVTSGSASIPLNTGSNTITIVVTAQNGNTKTYSIVITRGASTNANASSIASSVGDLTPAFTSAHTDYTVNVPHHTTEDTITVIPEDPGAMVNIEEANPLQVGENIFKVTITAPDGVTKKTYTITVMRAGSNNANLQTLQVSPGTLKPIFSPDINAYTVHVARSVSAVTLTANPADREARVSMNGKVTTEDTITLDTDTMVIPIVVTAQDGGKKTYTVTVEREKSGNAHLRNLTVNHGTLTPAFSSETAQYQLNVGHSISSINLTAEGADPDARIAINGKVTTSDSISLNVGTTSINIVVTAPNGEAKTYILNVTRATAPSSGGGGGGSRGSGRDRSDTTTQPVKEPEAPKPPIEETQKPIIVPSDVTGHWAQERISEAIRRGIVTGYPDGTFRPNEPVTRLQWISFLVRALHLQGEGARLNFTDKGEIPAWGQSDVAVAVANGLISGYPDGSFRPNQEITRAEMVSILARILKLKPDKGLQSSFSDSKAIPAWAQEDVAAVANKGLIQGRGNNVFAPNVSTTRAEAIVLLLTMLDKK</sequence>
<dbReference type="Pfam" id="PF00395">
    <property type="entry name" value="SLH"/>
    <property type="match status" value="3"/>
</dbReference>
<dbReference type="InterPro" id="IPR051465">
    <property type="entry name" value="Cell_Envelope_Struct_Comp"/>
</dbReference>
<dbReference type="EMBL" id="FNED01000059">
    <property type="protein sequence ID" value="SDK47476.1"/>
    <property type="molecule type" value="Genomic_DNA"/>
</dbReference>
<dbReference type="PROSITE" id="PS51272">
    <property type="entry name" value="SLH"/>
    <property type="match status" value="3"/>
</dbReference>
<dbReference type="Proteomes" id="UP000037269">
    <property type="component" value="Unassembled WGS sequence"/>
</dbReference>
<dbReference type="EMBL" id="LGUG01000004">
    <property type="protein sequence ID" value="KON97747.1"/>
    <property type="molecule type" value="Genomic_DNA"/>
</dbReference>
<dbReference type="InterPro" id="IPR013783">
    <property type="entry name" value="Ig-like_fold"/>
</dbReference>
<dbReference type="AlphaFoldDB" id="A0A0D1XNC2"/>
<name>A0A0D1XNC2_ANEMI</name>
<dbReference type="Pfam" id="PF12733">
    <property type="entry name" value="Cadherin-like"/>
    <property type="match status" value="4"/>
</dbReference>
<protein>
    <submittedName>
        <fullName evidence="4">S-layer homology domain-containing protein</fullName>
    </submittedName>
</protein>
<dbReference type="PANTHER" id="PTHR43308:SF5">
    <property type="entry name" value="S-LAYER PROTEIN _ PEPTIDOGLYCAN ENDO-BETA-N-ACETYLGLUCOSAMINIDASE"/>
    <property type="match status" value="1"/>
</dbReference>
<dbReference type="InterPro" id="IPR025883">
    <property type="entry name" value="Cadherin-like_domain"/>
</dbReference>
<feature type="compositionally biased region" description="Gly residues" evidence="1">
    <location>
        <begin position="768"/>
        <end position="777"/>
    </location>
</feature>
<dbReference type="Proteomes" id="UP000182836">
    <property type="component" value="Unassembled WGS sequence"/>
</dbReference>
<feature type="domain" description="SLH" evidence="2">
    <location>
        <begin position="931"/>
        <end position="984"/>
    </location>
</feature>
<dbReference type="Gene3D" id="2.60.40.10">
    <property type="entry name" value="Immunoglobulins"/>
    <property type="match status" value="1"/>
</dbReference>
<dbReference type="InterPro" id="IPR001119">
    <property type="entry name" value="SLH_dom"/>
</dbReference>
<gene>
    <name evidence="3" type="ORF">AF333_22240</name>
    <name evidence="4" type="ORF">SAMN04487909_1592</name>
</gene>
<dbReference type="PATRIC" id="fig|47500.8.peg.6725"/>
<dbReference type="STRING" id="47500.AF333_22240"/>
<organism evidence="3 5">
    <name type="scientific">Aneurinibacillus migulanus</name>
    <name type="common">Bacillus migulanus</name>
    <dbReference type="NCBI Taxonomy" id="47500"/>
    <lineage>
        <taxon>Bacteria</taxon>
        <taxon>Bacillati</taxon>
        <taxon>Bacillota</taxon>
        <taxon>Bacilli</taxon>
        <taxon>Bacillales</taxon>
        <taxon>Paenibacillaceae</taxon>
        <taxon>Aneurinibacillus group</taxon>
        <taxon>Aneurinibacillus</taxon>
    </lineage>
</organism>
<feature type="domain" description="SLH" evidence="2">
    <location>
        <begin position="866"/>
        <end position="929"/>
    </location>
</feature>
<feature type="compositionally biased region" description="Basic and acidic residues" evidence="1">
    <location>
        <begin position="791"/>
        <end position="804"/>
    </location>
</feature>
<dbReference type="PANTHER" id="PTHR43308">
    <property type="entry name" value="OUTER MEMBRANE PROTEIN ALPHA-RELATED"/>
    <property type="match status" value="1"/>
</dbReference>
<evidence type="ECO:0000256" key="1">
    <source>
        <dbReference type="SAM" id="MobiDB-lite"/>
    </source>
</evidence>
<evidence type="ECO:0000313" key="4">
    <source>
        <dbReference type="EMBL" id="SDK47476.1"/>
    </source>
</evidence>
<reference evidence="3 5" key="1">
    <citation type="submission" date="2015-07" db="EMBL/GenBank/DDBJ databases">
        <title>Fjat-14205 dsm 2895.</title>
        <authorList>
            <person name="Liu B."/>
            <person name="Wang J."/>
            <person name="Zhu Y."/>
            <person name="Liu G."/>
            <person name="Chen Q."/>
            <person name="Chen Z."/>
            <person name="Lan J."/>
            <person name="Che J."/>
            <person name="Ge C."/>
            <person name="Shi H."/>
            <person name="Pan Z."/>
            <person name="Liu X."/>
        </authorList>
    </citation>
    <scope>NUCLEOTIDE SEQUENCE [LARGE SCALE GENOMIC DNA]</scope>
    <source>
        <strain evidence="3 5">DSM 2895</strain>
    </source>
</reference>
<keyword evidence="5" id="KW-1185">Reference proteome</keyword>
<feature type="domain" description="SLH" evidence="2">
    <location>
        <begin position="805"/>
        <end position="865"/>
    </location>
</feature>
<evidence type="ECO:0000313" key="6">
    <source>
        <dbReference type="Proteomes" id="UP000182836"/>
    </source>
</evidence>
<evidence type="ECO:0000313" key="5">
    <source>
        <dbReference type="Proteomes" id="UP000037269"/>
    </source>
</evidence>
<reference evidence="4 6" key="2">
    <citation type="submission" date="2016-10" db="EMBL/GenBank/DDBJ databases">
        <authorList>
            <person name="de Groot N.N."/>
        </authorList>
    </citation>
    <scope>NUCLEOTIDE SEQUENCE [LARGE SCALE GENOMIC DNA]</scope>
    <source>
        <strain evidence="4 6">DSM 2895</strain>
    </source>
</reference>
<accession>A0A0D1XNC2</accession>